<sequence>MRYFPGDLTTMNLFATGIIEVRKDLDKVAMGALLHMVQDSFSEAHTERGQESGAQCGNTDFEKPGPILQFRSYAKQSSALHDEEDTPKALALHTTQISPSAVDITRAFLSMWNEKKTWAEAEPFFDCVFEVRDRTVKADAGPYVPKPQVTGTFEYSPQ</sequence>
<reference evidence="1" key="1">
    <citation type="submission" date="2019-08" db="EMBL/GenBank/DDBJ databases">
        <authorList>
            <person name="Kucharzyk K."/>
            <person name="Murdoch R.W."/>
            <person name="Higgins S."/>
            <person name="Loffler F."/>
        </authorList>
    </citation>
    <scope>NUCLEOTIDE SEQUENCE</scope>
</reference>
<comment type="caution">
    <text evidence="1">The sequence shown here is derived from an EMBL/GenBank/DDBJ whole genome shotgun (WGS) entry which is preliminary data.</text>
</comment>
<proteinExistence type="predicted"/>
<evidence type="ECO:0000313" key="1">
    <source>
        <dbReference type="EMBL" id="MPM42391.1"/>
    </source>
</evidence>
<dbReference type="AlphaFoldDB" id="A0A644ZR79"/>
<accession>A0A644ZR79</accession>
<organism evidence="1">
    <name type="scientific">bioreactor metagenome</name>
    <dbReference type="NCBI Taxonomy" id="1076179"/>
    <lineage>
        <taxon>unclassified sequences</taxon>
        <taxon>metagenomes</taxon>
        <taxon>ecological metagenomes</taxon>
    </lineage>
</organism>
<dbReference type="EMBL" id="VSSQ01009714">
    <property type="protein sequence ID" value="MPM42391.1"/>
    <property type="molecule type" value="Genomic_DNA"/>
</dbReference>
<name>A0A644ZR79_9ZZZZ</name>
<protein>
    <submittedName>
        <fullName evidence="1">Uncharacterized protein</fullName>
    </submittedName>
</protein>
<gene>
    <name evidence="1" type="ORF">SDC9_89056</name>
</gene>